<dbReference type="Pfam" id="PF10590">
    <property type="entry name" value="PNP_phzG_C"/>
    <property type="match status" value="1"/>
</dbReference>
<evidence type="ECO:0000259" key="10">
    <source>
        <dbReference type="Pfam" id="PF01243"/>
    </source>
</evidence>
<feature type="binding site" evidence="7 8">
    <location>
        <position position="123"/>
    </location>
    <ligand>
        <name>substrate</name>
    </ligand>
</feature>
<name>A0A3B7MXH8_9BACT</name>
<dbReference type="PROSITE" id="PS01064">
    <property type="entry name" value="PYRIDOX_OXIDASE"/>
    <property type="match status" value="1"/>
</dbReference>
<evidence type="ECO:0000256" key="6">
    <source>
        <dbReference type="ARBA" id="ARBA00023096"/>
    </source>
</evidence>
<evidence type="ECO:0000256" key="2">
    <source>
        <dbReference type="ARBA" id="ARBA00011738"/>
    </source>
</evidence>
<dbReference type="NCBIfam" id="NF004231">
    <property type="entry name" value="PRK05679.1"/>
    <property type="match status" value="1"/>
</dbReference>
<feature type="binding site" evidence="7 9">
    <location>
        <position position="105"/>
    </location>
    <ligand>
        <name>FMN</name>
        <dbReference type="ChEBI" id="CHEBI:58210"/>
    </ligand>
</feature>
<evidence type="ECO:0000256" key="1">
    <source>
        <dbReference type="ARBA" id="ARBA00007301"/>
    </source>
</evidence>
<dbReference type="PANTHER" id="PTHR10851:SF0">
    <property type="entry name" value="PYRIDOXINE-5'-PHOSPHATE OXIDASE"/>
    <property type="match status" value="1"/>
</dbReference>
<dbReference type="FunFam" id="2.30.110.10:FF:000020">
    <property type="entry name" value="PNPO isoform 11"/>
    <property type="match status" value="1"/>
</dbReference>
<keyword evidence="6 7" id="KW-0664">Pyridoxine biosynthesis</keyword>
<keyword evidence="5 7" id="KW-0560">Oxidoreductase</keyword>
<dbReference type="RefSeq" id="WP_119052272.1">
    <property type="nucleotide sequence ID" value="NZ_CP032157.1"/>
</dbReference>
<evidence type="ECO:0000256" key="4">
    <source>
        <dbReference type="ARBA" id="ARBA00022643"/>
    </source>
</evidence>
<comment type="pathway">
    <text evidence="7">Cofactor metabolism; pyridoxal 5'-phosphate salvage; pyridoxal 5'-phosphate from pyridoxine 5'-phosphate: step 1/1.</text>
</comment>
<comment type="caution">
    <text evidence="7">Lacks conserved residue(s) required for the propagation of feature annotation.</text>
</comment>
<dbReference type="NCBIfam" id="TIGR00558">
    <property type="entry name" value="pdxH"/>
    <property type="match status" value="1"/>
</dbReference>
<comment type="pathway">
    <text evidence="7">Cofactor metabolism; pyridoxal 5'-phosphate salvage; pyridoxal 5'-phosphate from pyridoxamine 5'-phosphate: step 1/1.</text>
</comment>
<feature type="binding site" evidence="7 9">
    <location>
        <position position="185"/>
    </location>
    <ligand>
        <name>FMN</name>
        <dbReference type="ChEBI" id="CHEBI:58210"/>
    </ligand>
</feature>
<evidence type="ECO:0000256" key="7">
    <source>
        <dbReference type="HAMAP-Rule" id="MF_01629"/>
    </source>
</evidence>
<dbReference type="SUPFAM" id="SSF50475">
    <property type="entry name" value="FMN-binding split barrel"/>
    <property type="match status" value="1"/>
</dbReference>
<evidence type="ECO:0000256" key="3">
    <source>
        <dbReference type="ARBA" id="ARBA00022630"/>
    </source>
</evidence>
<gene>
    <name evidence="7 12" type="primary">pdxH</name>
    <name evidence="12" type="ORF">D3H65_21405</name>
</gene>
<evidence type="ECO:0000313" key="13">
    <source>
        <dbReference type="Proteomes" id="UP000263900"/>
    </source>
</evidence>
<dbReference type="HAMAP" id="MF_01629">
    <property type="entry name" value="PdxH"/>
    <property type="match status" value="1"/>
</dbReference>
<dbReference type="GO" id="GO:0004733">
    <property type="term" value="F:pyridoxamine phosphate oxidase activity"/>
    <property type="evidence" value="ECO:0007669"/>
    <property type="project" value="UniProtKB-UniRule"/>
</dbReference>
<dbReference type="GO" id="GO:0010181">
    <property type="term" value="F:FMN binding"/>
    <property type="evidence" value="ECO:0007669"/>
    <property type="project" value="UniProtKB-UniRule"/>
</dbReference>
<feature type="binding site" evidence="7 9">
    <location>
        <position position="83"/>
    </location>
    <ligand>
        <name>FMN</name>
        <dbReference type="ChEBI" id="CHEBI:58210"/>
    </ligand>
</feature>
<comment type="catalytic activity">
    <reaction evidence="7">
        <text>pyridoxamine 5'-phosphate + O2 + H2O = pyridoxal 5'-phosphate + H2O2 + NH4(+)</text>
        <dbReference type="Rhea" id="RHEA:15817"/>
        <dbReference type="ChEBI" id="CHEBI:15377"/>
        <dbReference type="ChEBI" id="CHEBI:15379"/>
        <dbReference type="ChEBI" id="CHEBI:16240"/>
        <dbReference type="ChEBI" id="CHEBI:28938"/>
        <dbReference type="ChEBI" id="CHEBI:58451"/>
        <dbReference type="ChEBI" id="CHEBI:597326"/>
        <dbReference type="EC" id="1.4.3.5"/>
    </reaction>
</comment>
<dbReference type="GO" id="GO:0008615">
    <property type="term" value="P:pyridoxine biosynthetic process"/>
    <property type="evidence" value="ECO:0007669"/>
    <property type="project" value="UniProtKB-UniRule"/>
</dbReference>
<organism evidence="12 13">
    <name type="scientific">Paraflavitalea soli</name>
    <dbReference type="NCBI Taxonomy" id="2315862"/>
    <lineage>
        <taxon>Bacteria</taxon>
        <taxon>Pseudomonadati</taxon>
        <taxon>Bacteroidota</taxon>
        <taxon>Chitinophagia</taxon>
        <taxon>Chitinophagales</taxon>
        <taxon>Chitinophagaceae</taxon>
        <taxon>Paraflavitalea</taxon>
    </lineage>
</organism>
<dbReference type="EMBL" id="CP032157">
    <property type="protein sequence ID" value="AXY76395.1"/>
    <property type="molecule type" value="Genomic_DNA"/>
</dbReference>
<feature type="binding site" evidence="7 8">
    <location>
        <position position="66"/>
    </location>
    <ligand>
        <name>substrate</name>
    </ligand>
</feature>
<dbReference type="UniPathway" id="UPA01068">
    <property type="reaction ID" value="UER00304"/>
</dbReference>
<dbReference type="InterPro" id="IPR011576">
    <property type="entry name" value="Pyridox_Oxase_N"/>
</dbReference>
<comment type="function">
    <text evidence="7">Catalyzes the oxidation of either pyridoxine 5'-phosphate (PNP) or pyridoxamine 5'-phosphate (PMP) into pyridoxal 5'-phosphate (PLP).</text>
</comment>
<dbReference type="KEGG" id="pseg:D3H65_21405"/>
<reference evidence="12 13" key="1">
    <citation type="submission" date="2018-09" db="EMBL/GenBank/DDBJ databases">
        <title>Genome sequencing of strain 6GH32-13.</title>
        <authorList>
            <person name="Weon H.-Y."/>
            <person name="Heo J."/>
            <person name="Kwon S.-W."/>
        </authorList>
    </citation>
    <scope>NUCLEOTIDE SEQUENCE [LARGE SCALE GENOMIC DNA]</scope>
    <source>
        <strain evidence="12 13">5GH32-13</strain>
    </source>
</reference>
<feature type="binding site" evidence="7 8">
    <location>
        <begin position="191"/>
        <end position="193"/>
    </location>
    <ligand>
        <name>substrate</name>
    </ligand>
</feature>
<dbReference type="InterPro" id="IPR000659">
    <property type="entry name" value="Pyridox_Oxase"/>
</dbReference>
<feature type="binding site" evidence="7 9">
    <location>
        <position position="195"/>
    </location>
    <ligand>
        <name>FMN</name>
        <dbReference type="ChEBI" id="CHEBI:58210"/>
    </ligand>
</feature>
<feature type="binding site" evidence="7 8">
    <location>
        <position position="131"/>
    </location>
    <ligand>
        <name>substrate</name>
    </ligand>
</feature>
<dbReference type="PANTHER" id="PTHR10851">
    <property type="entry name" value="PYRIDOXINE-5-PHOSPHATE OXIDASE"/>
    <property type="match status" value="1"/>
</dbReference>
<comment type="catalytic activity">
    <reaction evidence="7">
        <text>pyridoxine 5'-phosphate + O2 = pyridoxal 5'-phosphate + H2O2</text>
        <dbReference type="Rhea" id="RHEA:15149"/>
        <dbReference type="ChEBI" id="CHEBI:15379"/>
        <dbReference type="ChEBI" id="CHEBI:16240"/>
        <dbReference type="ChEBI" id="CHEBI:58589"/>
        <dbReference type="ChEBI" id="CHEBI:597326"/>
        <dbReference type="EC" id="1.4.3.5"/>
    </reaction>
</comment>
<accession>A0A3B7MXH8</accession>
<evidence type="ECO:0000256" key="8">
    <source>
        <dbReference type="PIRSR" id="PIRSR000190-1"/>
    </source>
</evidence>
<dbReference type="Gene3D" id="2.30.110.10">
    <property type="entry name" value="Electron Transport, Fmn-binding Protein, Chain A"/>
    <property type="match status" value="1"/>
</dbReference>
<feature type="domain" description="Pyridoxamine 5'-phosphate oxidase N-terminal" evidence="10">
    <location>
        <begin position="34"/>
        <end position="150"/>
    </location>
</feature>
<dbReference type="InterPro" id="IPR019576">
    <property type="entry name" value="Pyridoxamine_oxidase_dimer_C"/>
</dbReference>
<evidence type="ECO:0000313" key="12">
    <source>
        <dbReference type="EMBL" id="AXY76395.1"/>
    </source>
</evidence>
<comment type="subunit">
    <text evidence="2 7">Homodimer.</text>
</comment>
<feature type="binding site" evidence="8">
    <location>
        <begin position="8"/>
        <end position="11"/>
    </location>
    <ligand>
        <name>substrate</name>
    </ligand>
</feature>
<protein>
    <recommendedName>
        <fullName evidence="7">Pyridoxine/pyridoxamine 5'-phosphate oxidase</fullName>
        <ecNumber evidence="7">1.4.3.5</ecNumber>
    </recommendedName>
    <alternativeName>
        <fullName evidence="7">PNP/PMP oxidase</fullName>
        <shortName evidence="7">PNPOx</shortName>
    </alternativeName>
    <alternativeName>
        <fullName evidence="7">Pyridoxal 5'-phosphate synthase</fullName>
    </alternativeName>
</protein>
<dbReference type="OrthoDB" id="9780392at2"/>
<keyword evidence="3 7" id="KW-0285">Flavoprotein</keyword>
<comment type="similarity">
    <text evidence="1 7">Belongs to the pyridoxamine 5'-phosphate oxidase family.</text>
</comment>
<dbReference type="Pfam" id="PF01243">
    <property type="entry name" value="PNPOx_N"/>
    <property type="match status" value="1"/>
</dbReference>
<keyword evidence="13" id="KW-1185">Reference proteome</keyword>
<feature type="binding site" evidence="7 9">
    <location>
        <begin position="140"/>
        <end position="141"/>
    </location>
    <ligand>
        <name>FMN</name>
        <dbReference type="ChEBI" id="CHEBI:58210"/>
    </ligand>
</feature>
<evidence type="ECO:0000259" key="11">
    <source>
        <dbReference type="Pfam" id="PF10590"/>
    </source>
</evidence>
<dbReference type="AlphaFoldDB" id="A0A3B7MXH8"/>
<proteinExistence type="inferred from homology"/>
<feature type="domain" description="Pyridoxine 5'-phosphate oxidase dimerisation C-terminal" evidence="11">
    <location>
        <begin position="172"/>
        <end position="213"/>
    </location>
</feature>
<feature type="binding site" evidence="7 9">
    <location>
        <begin position="76"/>
        <end position="77"/>
    </location>
    <ligand>
        <name>FMN</name>
        <dbReference type="ChEBI" id="CHEBI:58210"/>
    </ligand>
</feature>
<evidence type="ECO:0000256" key="5">
    <source>
        <dbReference type="ARBA" id="ARBA00023002"/>
    </source>
</evidence>
<feature type="binding site" evidence="7 9">
    <location>
        <begin position="61"/>
        <end position="66"/>
    </location>
    <ligand>
        <name>FMN</name>
        <dbReference type="ChEBI" id="CHEBI:58210"/>
    </ligand>
</feature>
<dbReference type="Proteomes" id="UP000263900">
    <property type="component" value="Chromosome"/>
</dbReference>
<comment type="cofactor">
    <cofactor evidence="7 9">
        <name>FMN</name>
        <dbReference type="ChEBI" id="CHEBI:58210"/>
    </cofactor>
    <text evidence="7 9">Binds 1 FMN per subunit.</text>
</comment>
<dbReference type="PIRSF" id="PIRSF000190">
    <property type="entry name" value="Pyd_amn-ph_oxd"/>
    <property type="match status" value="1"/>
</dbReference>
<evidence type="ECO:0000256" key="9">
    <source>
        <dbReference type="PIRSR" id="PIRSR000190-2"/>
    </source>
</evidence>
<dbReference type="EC" id="1.4.3.5" evidence="7"/>
<dbReference type="InterPro" id="IPR019740">
    <property type="entry name" value="Pyridox_Oxase_CS"/>
</dbReference>
<keyword evidence="4 7" id="KW-0288">FMN</keyword>
<sequence length="213" mass="24993">MSSIADIRKDYKLKDLTEEQAQKHPVDQFSQWWKEAIAAEIDEVNAMTLATASTDGIPDARIVLLKEYDKQGFVFFTNYGSAKGRQLAENPYATLVFFWKELERQVRVSGQVERISEEESDQYYNSRPEGSRIGAWASPQSQVIKSREWLDEQDLNFREIFRSKPITRPPHWGGYRVKPLRIEFWQGRPSRLHDRLYYTLSQQGSWIMERLAP</sequence>
<dbReference type="InterPro" id="IPR012349">
    <property type="entry name" value="Split_barrel_FMN-bd"/>
</dbReference>
<feature type="binding site" evidence="7 8">
    <location>
        <position position="127"/>
    </location>
    <ligand>
        <name>substrate</name>
    </ligand>
</feature>